<dbReference type="PRINTS" id="PR00463">
    <property type="entry name" value="EP450I"/>
</dbReference>
<protein>
    <submittedName>
        <fullName evidence="15">Cytochrome P450</fullName>
    </submittedName>
</protein>
<evidence type="ECO:0000256" key="8">
    <source>
        <dbReference type="ARBA" id="ARBA00022989"/>
    </source>
</evidence>
<dbReference type="InterPro" id="IPR002401">
    <property type="entry name" value="Cyt_P450_E_grp-I"/>
</dbReference>
<dbReference type="InterPro" id="IPR017972">
    <property type="entry name" value="Cyt_P450_CS"/>
</dbReference>
<dbReference type="EMBL" id="KV722724">
    <property type="protein sequence ID" value="OCH84102.1"/>
    <property type="molecule type" value="Genomic_DNA"/>
</dbReference>
<accession>A0A8E2DEV2</accession>
<evidence type="ECO:0000256" key="3">
    <source>
        <dbReference type="ARBA" id="ARBA00005179"/>
    </source>
</evidence>
<sequence>MPSERPWLQFAEWAKSYGDIMHLSVLGKSIIILSSPKAVSDLLDKRSSNYSDRPSLPMAGDLVGYVDSLPLCAYGRRHREMRKLFAEVINSRTAQDLYPIQERKTQQFLSRLARHPLDARKHIRWLIASIVFKISHGRDVADVQDPLVTLADQATSDFGDATVPGAFFVDMLPVLRYVPDWMPGTRWKSQAREWRNTMQKLRDDAYDDIVRKVAEGVAAPSFTASLIEENPHRTLEQDNIFRWASVGLYSGGADTTVSAIESFFLSMTLYPDVQRRAQDELDRVVGRTRLPNFGDRSHLPFIEALIREVYRWNPVSPLALPHVSTSDDVYDEYYIPAGSVVIGNSWAIMHNSEVYPEPMKFTPERYLPPHKEGLNPDPRAFAFGYGRRACPGERLADDSLFIVIAMTLAVFDIHPPRNEAGSIKRVNSAYTASAISHPVDLECHITPRATTTEKLLAAIASE</sequence>
<dbReference type="PROSITE" id="PS00086">
    <property type="entry name" value="CYTOCHROME_P450"/>
    <property type="match status" value="1"/>
</dbReference>
<keyword evidence="16" id="KW-1185">Reference proteome</keyword>
<dbReference type="PRINTS" id="PR00385">
    <property type="entry name" value="P450"/>
</dbReference>
<evidence type="ECO:0000256" key="12">
    <source>
        <dbReference type="ARBA" id="ARBA00023136"/>
    </source>
</evidence>
<proteinExistence type="inferred from homology"/>
<keyword evidence="8" id="KW-1133">Transmembrane helix</keyword>
<keyword evidence="7 13" id="KW-0479">Metal-binding</keyword>
<feature type="binding site" description="axial binding residue" evidence="13">
    <location>
        <position position="390"/>
    </location>
    <ligand>
        <name>heme</name>
        <dbReference type="ChEBI" id="CHEBI:30413"/>
    </ligand>
    <ligandPart>
        <name>Fe</name>
        <dbReference type="ChEBI" id="CHEBI:18248"/>
    </ligandPart>
</feature>
<dbReference type="SUPFAM" id="SSF48264">
    <property type="entry name" value="Cytochrome P450"/>
    <property type="match status" value="1"/>
</dbReference>
<dbReference type="GO" id="GO:0005506">
    <property type="term" value="F:iron ion binding"/>
    <property type="evidence" value="ECO:0007669"/>
    <property type="project" value="InterPro"/>
</dbReference>
<evidence type="ECO:0000313" key="16">
    <source>
        <dbReference type="Proteomes" id="UP000250043"/>
    </source>
</evidence>
<evidence type="ECO:0000256" key="9">
    <source>
        <dbReference type="ARBA" id="ARBA00023002"/>
    </source>
</evidence>
<gene>
    <name evidence="15" type="ORF">OBBRIDRAFT_839961</name>
</gene>
<evidence type="ECO:0000256" key="6">
    <source>
        <dbReference type="ARBA" id="ARBA00022692"/>
    </source>
</evidence>
<evidence type="ECO:0000256" key="2">
    <source>
        <dbReference type="ARBA" id="ARBA00004167"/>
    </source>
</evidence>
<name>A0A8E2DEV2_9APHY</name>
<dbReference type="GO" id="GO:0020037">
    <property type="term" value="F:heme binding"/>
    <property type="evidence" value="ECO:0007669"/>
    <property type="project" value="InterPro"/>
</dbReference>
<dbReference type="PANTHER" id="PTHR46300:SF7">
    <property type="entry name" value="P450, PUTATIVE (EUROFUNG)-RELATED"/>
    <property type="match status" value="1"/>
</dbReference>
<reference evidence="15 16" key="1">
    <citation type="submission" date="2016-07" db="EMBL/GenBank/DDBJ databases">
        <title>Draft genome of the white-rot fungus Obba rivulosa 3A-2.</title>
        <authorList>
            <consortium name="DOE Joint Genome Institute"/>
            <person name="Miettinen O."/>
            <person name="Riley R."/>
            <person name="Acob R."/>
            <person name="Barry K."/>
            <person name="Cullen D."/>
            <person name="De Vries R."/>
            <person name="Hainaut M."/>
            <person name="Hatakka A."/>
            <person name="Henrissat B."/>
            <person name="Hilden K."/>
            <person name="Kuo R."/>
            <person name="Labutti K."/>
            <person name="Lipzen A."/>
            <person name="Makela M.R."/>
            <person name="Sandor L."/>
            <person name="Spatafora J.W."/>
            <person name="Grigoriev I.V."/>
            <person name="Hibbett D.S."/>
        </authorList>
    </citation>
    <scope>NUCLEOTIDE SEQUENCE [LARGE SCALE GENOMIC DNA]</scope>
    <source>
        <strain evidence="15 16">3A-2</strain>
    </source>
</reference>
<keyword evidence="11 14" id="KW-0503">Monooxygenase</keyword>
<evidence type="ECO:0000256" key="14">
    <source>
        <dbReference type="RuleBase" id="RU000461"/>
    </source>
</evidence>
<dbReference type="AlphaFoldDB" id="A0A8E2DEV2"/>
<dbReference type="Proteomes" id="UP000250043">
    <property type="component" value="Unassembled WGS sequence"/>
</dbReference>
<evidence type="ECO:0000256" key="11">
    <source>
        <dbReference type="ARBA" id="ARBA00023033"/>
    </source>
</evidence>
<dbReference type="CDD" id="cd11065">
    <property type="entry name" value="CYP64-like"/>
    <property type="match status" value="1"/>
</dbReference>
<evidence type="ECO:0000313" key="15">
    <source>
        <dbReference type="EMBL" id="OCH84102.1"/>
    </source>
</evidence>
<dbReference type="Gene3D" id="1.10.630.10">
    <property type="entry name" value="Cytochrome P450"/>
    <property type="match status" value="1"/>
</dbReference>
<keyword evidence="5 13" id="KW-0349">Heme</keyword>
<comment type="pathway">
    <text evidence="3">Secondary metabolite biosynthesis.</text>
</comment>
<keyword evidence="12" id="KW-0472">Membrane</keyword>
<dbReference type="GO" id="GO:0016020">
    <property type="term" value="C:membrane"/>
    <property type="evidence" value="ECO:0007669"/>
    <property type="project" value="UniProtKB-SubCell"/>
</dbReference>
<evidence type="ECO:0000256" key="5">
    <source>
        <dbReference type="ARBA" id="ARBA00022617"/>
    </source>
</evidence>
<evidence type="ECO:0000256" key="1">
    <source>
        <dbReference type="ARBA" id="ARBA00001971"/>
    </source>
</evidence>
<dbReference type="Pfam" id="PF00067">
    <property type="entry name" value="p450"/>
    <property type="match status" value="1"/>
</dbReference>
<organism evidence="15 16">
    <name type="scientific">Obba rivulosa</name>
    <dbReference type="NCBI Taxonomy" id="1052685"/>
    <lineage>
        <taxon>Eukaryota</taxon>
        <taxon>Fungi</taxon>
        <taxon>Dikarya</taxon>
        <taxon>Basidiomycota</taxon>
        <taxon>Agaricomycotina</taxon>
        <taxon>Agaricomycetes</taxon>
        <taxon>Polyporales</taxon>
        <taxon>Gelatoporiaceae</taxon>
        <taxon>Obba</taxon>
    </lineage>
</organism>
<keyword evidence="10 13" id="KW-0408">Iron</keyword>
<evidence type="ECO:0000256" key="4">
    <source>
        <dbReference type="ARBA" id="ARBA00010617"/>
    </source>
</evidence>
<comment type="similarity">
    <text evidence="4 14">Belongs to the cytochrome P450 family.</text>
</comment>
<dbReference type="InterPro" id="IPR050364">
    <property type="entry name" value="Cytochrome_P450_fung"/>
</dbReference>
<evidence type="ECO:0000256" key="10">
    <source>
        <dbReference type="ARBA" id="ARBA00023004"/>
    </source>
</evidence>
<comment type="cofactor">
    <cofactor evidence="1 13">
        <name>heme</name>
        <dbReference type="ChEBI" id="CHEBI:30413"/>
    </cofactor>
</comment>
<evidence type="ECO:0000256" key="13">
    <source>
        <dbReference type="PIRSR" id="PIRSR602401-1"/>
    </source>
</evidence>
<dbReference type="GO" id="GO:0004497">
    <property type="term" value="F:monooxygenase activity"/>
    <property type="evidence" value="ECO:0007669"/>
    <property type="project" value="UniProtKB-KW"/>
</dbReference>
<dbReference type="OrthoDB" id="2789670at2759"/>
<comment type="subcellular location">
    <subcellularLocation>
        <location evidence="2">Membrane</location>
        <topology evidence="2">Single-pass membrane protein</topology>
    </subcellularLocation>
</comment>
<keyword evidence="6" id="KW-0812">Transmembrane</keyword>
<dbReference type="InterPro" id="IPR036396">
    <property type="entry name" value="Cyt_P450_sf"/>
</dbReference>
<evidence type="ECO:0000256" key="7">
    <source>
        <dbReference type="ARBA" id="ARBA00022723"/>
    </source>
</evidence>
<dbReference type="InterPro" id="IPR001128">
    <property type="entry name" value="Cyt_P450"/>
</dbReference>
<dbReference type="GO" id="GO:0016705">
    <property type="term" value="F:oxidoreductase activity, acting on paired donors, with incorporation or reduction of molecular oxygen"/>
    <property type="evidence" value="ECO:0007669"/>
    <property type="project" value="InterPro"/>
</dbReference>
<dbReference type="PANTHER" id="PTHR46300">
    <property type="entry name" value="P450, PUTATIVE (EUROFUNG)-RELATED-RELATED"/>
    <property type="match status" value="1"/>
</dbReference>
<keyword evidence="9 14" id="KW-0560">Oxidoreductase</keyword>